<proteinExistence type="inferred from homology"/>
<dbReference type="Gene3D" id="3.30.420.40">
    <property type="match status" value="1"/>
</dbReference>
<feature type="domain" description="Letm1 RBD" evidence="11">
    <location>
        <begin position="1"/>
        <end position="179"/>
    </location>
</feature>
<evidence type="ECO:0000256" key="1">
    <source>
        <dbReference type="ARBA" id="ARBA00022701"/>
    </source>
</evidence>
<dbReference type="InterPro" id="IPR044986">
    <property type="entry name" value="KIF15/KIN-12"/>
</dbReference>
<dbReference type="InterPro" id="IPR027417">
    <property type="entry name" value="P-loop_NTPase"/>
</dbReference>
<evidence type="ECO:0000256" key="2">
    <source>
        <dbReference type="ARBA" id="ARBA00022741"/>
    </source>
</evidence>
<evidence type="ECO:0000256" key="7">
    <source>
        <dbReference type="PROSITE-ProRule" id="PRU00283"/>
    </source>
</evidence>
<dbReference type="GO" id="GO:0008017">
    <property type="term" value="F:microtubule binding"/>
    <property type="evidence" value="ECO:0007669"/>
    <property type="project" value="InterPro"/>
</dbReference>
<dbReference type="PANTHER" id="PTHR37739">
    <property type="entry name" value="KINESIN-LIKE PROTEIN KIN-12D"/>
    <property type="match status" value="1"/>
</dbReference>
<dbReference type="Proteomes" id="UP001157418">
    <property type="component" value="Unassembled WGS sequence"/>
</dbReference>
<keyword evidence="4" id="KW-0175">Coiled coil</keyword>
<evidence type="ECO:0000256" key="6">
    <source>
        <dbReference type="ARBA" id="ARBA00034488"/>
    </source>
</evidence>
<evidence type="ECO:0000256" key="8">
    <source>
        <dbReference type="PROSITE-ProRule" id="PRU01094"/>
    </source>
</evidence>
<dbReference type="AlphaFoldDB" id="A0AAU9NKC3"/>
<comment type="caution">
    <text evidence="7">Lacks conserved residue(s) required for the propagation of feature annotation.</text>
</comment>
<sequence length="408" mass="46776">MTHARTGAVVSNEEILGFAKLFNDELTLDNISRPRLVNMCKYMGIQPYGTDAYLRYMLRKRFRWIKSDDKMIEAKGGVDVLTDDEVREDCRERERGMVGLHTVEKMRHKTYTIWELSSDQQGLTPCVFGSLFFRMNEEQNKHAGKQLMYQCRCSFLEIYNEQITDLLDPAQRNLQIREDTKTGVYVENLTEESVSSIKDVTKLLKKVWILDSCLMKDSSALFDLNVPFVCAINQRHKVGVESMGVGALKLTGYLREQMQQRNLNFSSLYTVRTLKEKLCYVAIDYECELRKDTEASYEVHVEGLFTLKQEKFRTGEILFQPRIAGLRTASGLHQAVAIFLEHCHAAGLTPDETWFKTIVLAGGTACLPGGVGWCQKACICSLFPHLTIHIWHKLQELSEQGFINLKEL</sequence>
<feature type="domain" description="Kinesin motor" evidence="10">
    <location>
        <begin position="109"/>
        <end position="206"/>
    </location>
</feature>
<dbReference type="PROSITE" id="PS51758">
    <property type="entry name" value="LETM1_RBD"/>
    <property type="match status" value="1"/>
</dbReference>
<keyword evidence="1" id="KW-0493">Microtubule</keyword>
<dbReference type="Pfam" id="PF00022">
    <property type="entry name" value="Actin"/>
    <property type="match status" value="1"/>
</dbReference>
<dbReference type="SUPFAM" id="SSF52540">
    <property type="entry name" value="P-loop containing nucleoside triphosphate hydrolases"/>
    <property type="match status" value="1"/>
</dbReference>
<dbReference type="SMART" id="SM00129">
    <property type="entry name" value="KISc"/>
    <property type="match status" value="1"/>
</dbReference>
<comment type="similarity">
    <text evidence="9">Belongs to the actin family.</text>
</comment>
<comment type="caution">
    <text evidence="12">The sequence shown here is derived from an EMBL/GenBank/DDBJ whole genome shotgun (WGS) entry which is preliminary data.</text>
</comment>
<dbReference type="GO" id="GO:0003777">
    <property type="term" value="F:microtubule motor activity"/>
    <property type="evidence" value="ECO:0007669"/>
    <property type="project" value="InterPro"/>
</dbReference>
<dbReference type="Gene3D" id="3.90.640.10">
    <property type="entry name" value="Actin, Chain A, domain 4"/>
    <property type="match status" value="1"/>
</dbReference>
<name>A0AAU9NKC3_9ASTR</name>
<keyword evidence="3" id="KW-0067">ATP-binding</keyword>
<evidence type="ECO:0000256" key="4">
    <source>
        <dbReference type="ARBA" id="ARBA00023054"/>
    </source>
</evidence>
<evidence type="ECO:0000256" key="5">
    <source>
        <dbReference type="ARBA" id="ARBA00023175"/>
    </source>
</evidence>
<keyword evidence="13" id="KW-1185">Reference proteome</keyword>
<dbReference type="GO" id="GO:0007018">
    <property type="term" value="P:microtubule-based movement"/>
    <property type="evidence" value="ECO:0007669"/>
    <property type="project" value="InterPro"/>
</dbReference>
<dbReference type="GO" id="GO:0005874">
    <property type="term" value="C:microtubule"/>
    <property type="evidence" value="ECO:0007669"/>
    <property type="project" value="UniProtKB-KW"/>
</dbReference>
<dbReference type="GO" id="GO:0043022">
    <property type="term" value="F:ribosome binding"/>
    <property type="evidence" value="ECO:0007669"/>
    <property type="project" value="InterPro"/>
</dbReference>
<dbReference type="InterPro" id="IPR043129">
    <property type="entry name" value="ATPase_NBD"/>
</dbReference>
<dbReference type="GO" id="GO:0005524">
    <property type="term" value="F:ATP binding"/>
    <property type="evidence" value="ECO:0007669"/>
    <property type="project" value="UniProtKB-KW"/>
</dbReference>
<dbReference type="InterPro" id="IPR001752">
    <property type="entry name" value="Kinesin_motor_dom"/>
</dbReference>
<protein>
    <recommendedName>
        <fullName evidence="14">Kinesin motor domain-containing protein</fullName>
    </recommendedName>
</protein>
<evidence type="ECO:0000259" key="10">
    <source>
        <dbReference type="PROSITE" id="PS50067"/>
    </source>
</evidence>
<dbReference type="SMART" id="SM00268">
    <property type="entry name" value="ACTIN"/>
    <property type="match status" value="1"/>
</dbReference>
<dbReference type="PANTHER" id="PTHR37739:SF16">
    <property type="entry name" value="KINESIN-LIKE PROTEIN"/>
    <property type="match status" value="1"/>
</dbReference>
<accession>A0AAU9NKC3</accession>
<dbReference type="PROSITE" id="PS50067">
    <property type="entry name" value="KINESIN_MOTOR_2"/>
    <property type="match status" value="1"/>
</dbReference>
<keyword evidence="2" id="KW-0547">Nucleotide-binding</keyword>
<dbReference type="Pfam" id="PF07766">
    <property type="entry name" value="LETM1_RBD"/>
    <property type="match status" value="1"/>
</dbReference>
<evidence type="ECO:0000313" key="13">
    <source>
        <dbReference type="Proteomes" id="UP001157418"/>
    </source>
</evidence>
<dbReference type="Gene3D" id="3.40.850.10">
    <property type="entry name" value="Kinesin motor domain"/>
    <property type="match status" value="1"/>
</dbReference>
<dbReference type="InterPro" id="IPR004000">
    <property type="entry name" value="Actin"/>
</dbReference>
<dbReference type="SUPFAM" id="SSF53067">
    <property type="entry name" value="Actin-like ATPase domain"/>
    <property type="match status" value="1"/>
</dbReference>
<evidence type="ECO:0000259" key="11">
    <source>
        <dbReference type="PROSITE" id="PS51758"/>
    </source>
</evidence>
<dbReference type="InterPro" id="IPR036961">
    <property type="entry name" value="Kinesin_motor_dom_sf"/>
</dbReference>
<reference evidence="12 13" key="1">
    <citation type="submission" date="2022-01" db="EMBL/GenBank/DDBJ databases">
        <authorList>
            <person name="Xiong W."/>
            <person name="Schranz E."/>
        </authorList>
    </citation>
    <scope>NUCLEOTIDE SEQUENCE [LARGE SCALE GENOMIC DNA]</scope>
</reference>
<dbReference type="EMBL" id="CAKMRJ010004445">
    <property type="protein sequence ID" value="CAH1438120.1"/>
    <property type="molecule type" value="Genomic_DNA"/>
</dbReference>
<dbReference type="InterPro" id="IPR033122">
    <property type="entry name" value="LETM1-like_RBD"/>
</dbReference>
<evidence type="ECO:0000256" key="3">
    <source>
        <dbReference type="ARBA" id="ARBA00022840"/>
    </source>
</evidence>
<organism evidence="12 13">
    <name type="scientific">Lactuca virosa</name>
    <dbReference type="NCBI Taxonomy" id="75947"/>
    <lineage>
        <taxon>Eukaryota</taxon>
        <taxon>Viridiplantae</taxon>
        <taxon>Streptophyta</taxon>
        <taxon>Embryophyta</taxon>
        <taxon>Tracheophyta</taxon>
        <taxon>Spermatophyta</taxon>
        <taxon>Magnoliopsida</taxon>
        <taxon>eudicotyledons</taxon>
        <taxon>Gunneridae</taxon>
        <taxon>Pentapetalae</taxon>
        <taxon>asterids</taxon>
        <taxon>campanulids</taxon>
        <taxon>Asterales</taxon>
        <taxon>Asteraceae</taxon>
        <taxon>Cichorioideae</taxon>
        <taxon>Cichorieae</taxon>
        <taxon>Lactucinae</taxon>
        <taxon>Lactuca</taxon>
    </lineage>
</organism>
<gene>
    <name evidence="12" type="ORF">LVIROSA_LOCUS24397</name>
</gene>
<evidence type="ECO:0000313" key="12">
    <source>
        <dbReference type="EMBL" id="CAH1438120.1"/>
    </source>
</evidence>
<keyword evidence="8" id="KW-0496">Mitochondrion</keyword>
<evidence type="ECO:0008006" key="14">
    <source>
        <dbReference type="Google" id="ProtNLM"/>
    </source>
</evidence>
<dbReference type="Pfam" id="PF00225">
    <property type="entry name" value="Kinesin"/>
    <property type="match status" value="1"/>
</dbReference>
<evidence type="ECO:0000256" key="9">
    <source>
        <dbReference type="RuleBase" id="RU000487"/>
    </source>
</evidence>
<keyword evidence="5" id="KW-0505">Motor protein</keyword>
<comment type="similarity">
    <text evidence="6">Belongs to the TRAFAC class myosin-kinesin ATPase superfamily. Kinesin family. KIN-12 subfamily.</text>
</comment>